<evidence type="ECO:0000313" key="2">
    <source>
        <dbReference type="Proteomes" id="UP000695023"/>
    </source>
</evidence>
<dbReference type="GeneID" id="102195099"/>
<dbReference type="PANTHER" id="PTHR14330:SF2">
    <property type="entry name" value="A-KINASE-INTERACTING PROTEIN 1"/>
    <property type="match status" value="1"/>
</dbReference>
<reference evidence="3" key="1">
    <citation type="submission" date="2025-08" db="UniProtKB">
        <authorList>
            <consortium name="RefSeq"/>
        </authorList>
    </citation>
    <scope>IDENTIFICATION</scope>
</reference>
<dbReference type="PANTHER" id="PTHR14330">
    <property type="entry name" value="A-KINASE-INTERACTING PROTEIN 1"/>
    <property type="match status" value="1"/>
</dbReference>
<dbReference type="AlphaFoldDB" id="A0A9Y3QYT5"/>
<proteinExistence type="predicted"/>
<sequence length="200" mass="22244">MPFRYAGSTEQFDILVLKNPRHLSFSLHLSMDSQAWLESSLQRSASLGLEVLQRASRRSVDWASTASQNPTMADEDTDIADERNPTELDDAFAKIAEFMAQTTSHCKRFYKSGCCTQPSDIEKNHMSRFHTQPASAKTSAALPTRKCDKYQNRVSGSSEDFYIELSPGTYAITASVAESQQQTQLVSVKAGESVNLTFDL</sequence>
<protein>
    <submittedName>
        <fullName evidence="3">A-kinase-interacting protein 1 isoform X1</fullName>
    </submittedName>
</protein>
<feature type="compositionally biased region" description="Polar residues" evidence="1">
    <location>
        <begin position="62"/>
        <end position="71"/>
    </location>
</feature>
<keyword evidence="2" id="KW-1185">Reference proteome</keyword>
<evidence type="ECO:0000256" key="1">
    <source>
        <dbReference type="SAM" id="MobiDB-lite"/>
    </source>
</evidence>
<evidence type="ECO:0000313" key="3">
    <source>
        <dbReference type="RefSeq" id="XP_005731574.1"/>
    </source>
</evidence>
<dbReference type="InterPro" id="IPR033214">
    <property type="entry name" value="AKIP1"/>
</dbReference>
<organism evidence="2 3">
    <name type="scientific">Pundamilia nyererei</name>
    <dbReference type="NCBI Taxonomy" id="303518"/>
    <lineage>
        <taxon>Eukaryota</taxon>
        <taxon>Metazoa</taxon>
        <taxon>Chordata</taxon>
        <taxon>Craniata</taxon>
        <taxon>Vertebrata</taxon>
        <taxon>Euteleostomi</taxon>
        <taxon>Actinopterygii</taxon>
        <taxon>Neopterygii</taxon>
        <taxon>Teleostei</taxon>
        <taxon>Neoteleostei</taxon>
        <taxon>Acanthomorphata</taxon>
        <taxon>Ovalentaria</taxon>
        <taxon>Cichlomorphae</taxon>
        <taxon>Cichliformes</taxon>
        <taxon>Cichlidae</taxon>
        <taxon>African cichlids</taxon>
        <taxon>Pseudocrenilabrinae</taxon>
        <taxon>Haplochromini</taxon>
        <taxon>Pundamilia</taxon>
    </lineage>
</organism>
<gene>
    <name evidence="3" type="primary">akip1</name>
</gene>
<dbReference type="CTD" id="56672"/>
<dbReference type="Proteomes" id="UP000695023">
    <property type="component" value="Unplaced"/>
</dbReference>
<dbReference type="Gene3D" id="2.60.40.1120">
    <property type="entry name" value="Carboxypeptidase-like, regulatory domain"/>
    <property type="match status" value="1"/>
</dbReference>
<feature type="region of interest" description="Disordered" evidence="1">
    <location>
        <begin position="62"/>
        <end position="82"/>
    </location>
</feature>
<dbReference type="GO" id="GO:1901222">
    <property type="term" value="P:regulation of non-canonical NF-kappaB signal transduction"/>
    <property type="evidence" value="ECO:0007669"/>
    <property type="project" value="InterPro"/>
</dbReference>
<dbReference type="RefSeq" id="XP_005731574.1">
    <property type="nucleotide sequence ID" value="XM_005731517.2"/>
</dbReference>
<name>A0A9Y3QYT5_9CICH</name>
<accession>A0A9Y3QYT5</accession>
<dbReference type="GO" id="GO:0005654">
    <property type="term" value="C:nucleoplasm"/>
    <property type="evidence" value="ECO:0007669"/>
    <property type="project" value="TreeGrafter"/>
</dbReference>